<proteinExistence type="inferred from homology"/>
<protein>
    <recommendedName>
        <fullName evidence="11 15">Leucyl/phenylalanyl-tRNA--protein transferase</fullName>
        <ecNumber evidence="10 15">2.3.2.6</ecNumber>
    </recommendedName>
    <alternativeName>
        <fullName evidence="12 15">L/F-transferase</fullName>
    </alternativeName>
    <alternativeName>
        <fullName evidence="13 15">Leucyltransferase</fullName>
    </alternativeName>
    <alternativeName>
        <fullName evidence="14 15">Phenyalanyltransferase</fullName>
    </alternativeName>
</protein>
<dbReference type="OrthoDB" id="9790282at2"/>
<dbReference type="PANTHER" id="PTHR30098:SF2">
    <property type="entry name" value="LEUCYL_PHENYLALANYL-TRNA--PROTEIN TRANSFERASE"/>
    <property type="match status" value="1"/>
</dbReference>
<name>A0A5C8KWG1_9GAMM</name>
<evidence type="ECO:0000256" key="2">
    <source>
        <dbReference type="ARBA" id="ARBA00022490"/>
    </source>
</evidence>
<dbReference type="Gene3D" id="3.40.630.70">
    <property type="entry name" value="Leucyl/phenylalanyl-tRNA-protein transferase, C-terminal domain"/>
    <property type="match status" value="1"/>
</dbReference>
<evidence type="ECO:0000256" key="14">
    <source>
        <dbReference type="ARBA" id="ARBA00083640"/>
    </source>
</evidence>
<dbReference type="EC" id="2.3.2.6" evidence="10 15"/>
<keyword evidence="4 15" id="KW-0012">Acyltransferase</keyword>
<dbReference type="AlphaFoldDB" id="A0A5C8KWG1"/>
<comment type="function">
    <text evidence="8 15">Functions in the N-end rule pathway of protein degradation where it conjugates Leu, Phe and, less efficiently, Met from aminoacyl-tRNAs to the N-termini of proteins containing an N-terminal arginine or lysine.</text>
</comment>
<evidence type="ECO:0000256" key="11">
    <source>
        <dbReference type="ARBA" id="ARBA00074372"/>
    </source>
</evidence>
<dbReference type="FunFam" id="3.30.70.3550:FF:000001">
    <property type="entry name" value="Leucyl/phenylalanyl-tRNA--protein transferase"/>
    <property type="match status" value="1"/>
</dbReference>
<evidence type="ECO:0000256" key="9">
    <source>
        <dbReference type="ARBA" id="ARBA00061535"/>
    </source>
</evidence>
<comment type="caution">
    <text evidence="16">The sequence shown here is derived from an EMBL/GenBank/DDBJ whole genome shotgun (WGS) entry which is preliminary data.</text>
</comment>
<evidence type="ECO:0000256" key="15">
    <source>
        <dbReference type="HAMAP-Rule" id="MF_00688"/>
    </source>
</evidence>
<comment type="catalytic activity">
    <reaction evidence="7 15">
        <text>N-terminal L-lysyl-[protein] + L-leucyl-tRNA(Leu) = N-terminal L-leucyl-L-lysyl-[protein] + tRNA(Leu) + H(+)</text>
        <dbReference type="Rhea" id="RHEA:12340"/>
        <dbReference type="Rhea" id="RHEA-COMP:9613"/>
        <dbReference type="Rhea" id="RHEA-COMP:9622"/>
        <dbReference type="Rhea" id="RHEA-COMP:12670"/>
        <dbReference type="Rhea" id="RHEA-COMP:12671"/>
        <dbReference type="ChEBI" id="CHEBI:15378"/>
        <dbReference type="ChEBI" id="CHEBI:65249"/>
        <dbReference type="ChEBI" id="CHEBI:78442"/>
        <dbReference type="ChEBI" id="CHEBI:78494"/>
        <dbReference type="ChEBI" id="CHEBI:133043"/>
        <dbReference type="EC" id="2.3.2.6"/>
    </reaction>
</comment>
<accession>A0A5C8KWG1</accession>
<gene>
    <name evidence="15" type="primary">aat</name>
    <name evidence="16" type="ORF">FU658_05975</name>
</gene>
<dbReference type="EMBL" id="VRTS01000003">
    <property type="protein sequence ID" value="TXK64439.1"/>
    <property type="molecule type" value="Genomic_DNA"/>
</dbReference>
<dbReference type="Proteomes" id="UP000321248">
    <property type="component" value="Unassembled WGS sequence"/>
</dbReference>
<dbReference type="InterPro" id="IPR042203">
    <property type="entry name" value="Leu/Phe-tRNA_Trfase_C"/>
</dbReference>
<evidence type="ECO:0000256" key="1">
    <source>
        <dbReference type="ARBA" id="ARBA00004496"/>
    </source>
</evidence>
<comment type="catalytic activity">
    <reaction evidence="6 15">
        <text>N-terminal L-arginyl-[protein] + L-leucyl-tRNA(Leu) = N-terminal L-leucyl-L-arginyl-[protein] + tRNA(Leu) + H(+)</text>
        <dbReference type="Rhea" id="RHEA:50416"/>
        <dbReference type="Rhea" id="RHEA-COMP:9613"/>
        <dbReference type="Rhea" id="RHEA-COMP:9622"/>
        <dbReference type="Rhea" id="RHEA-COMP:12672"/>
        <dbReference type="Rhea" id="RHEA-COMP:12673"/>
        <dbReference type="ChEBI" id="CHEBI:15378"/>
        <dbReference type="ChEBI" id="CHEBI:64719"/>
        <dbReference type="ChEBI" id="CHEBI:78442"/>
        <dbReference type="ChEBI" id="CHEBI:78494"/>
        <dbReference type="ChEBI" id="CHEBI:133044"/>
        <dbReference type="EC" id="2.3.2.6"/>
    </reaction>
</comment>
<dbReference type="GO" id="GO:0008914">
    <property type="term" value="F:leucyl-tRNA--protein transferase activity"/>
    <property type="evidence" value="ECO:0007669"/>
    <property type="project" value="UniProtKB-UniRule"/>
</dbReference>
<dbReference type="NCBIfam" id="TIGR00667">
    <property type="entry name" value="aat"/>
    <property type="match status" value="1"/>
</dbReference>
<dbReference type="Gene3D" id="3.30.70.3550">
    <property type="entry name" value="Leucyl/phenylalanyl-tRNA-protein transferase, N-terminal domain"/>
    <property type="match status" value="1"/>
</dbReference>
<evidence type="ECO:0000256" key="8">
    <source>
        <dbReference type="ARBA" id="ARBA00054043"/>
    </source>
</evidence>
<dbReference type="Pfam" id="PF03588">
    <property type="entry name" value="Leu_Phe_trans"/>
    <property type="match status" value="1"/>
</dbReference>
<keyword evidence="3 15" id="KW-0808">Transferase</keyword>
<evidence type="ECO:0000256" key="13">
    <source>
        <dbReference type="ARBA" id="ARBA00077165"/>
    </source>
</evidence>
<dbReference type="InterPro" id="IPR004616">
    <property type="entry name" value="Leu/Phe-tRNA_Trfase"/>
</dbReference>
<dbReference type="InterPro" id="IPR016181">
    <property type="entry name" value="Acyl_CoA_acyltransferase"/>
</dbReference>
<dbReference type="SUPFAM" id="SSF55729">
    <property type="entry name" value="Acyl-CoA N-acyltransferases (Nat)"/>
    <property type="match status" value="1"/>
</dbReference>
<evidence type="ECO:0000256" key="12">
    <source>
        <dbReference type="ARBA" id="ARBA00077136"/>
    </source>
</evidence>
<keyword evidence="17" id="KW-1185">Reference proteome</keyword>
<evidence type="ECO:0000256" key="10">
    <source>
        <dbReference type="ARBA" id="ARBA00066767"/>
    </source>
</evidence>
<reference evidence="16 17" key="1">
    <citation type="submission" date="2019-08" db="EMBL/GenBank/DDBJ databases">
        <authorList>
            <person name="Karlyshev A.V."/>
        </authorList>
    </citation>
    <scope>NUCLEOTIDE SEQUENCE [LARGE SCALE GENOMIC DNA]</scope>
    <source>
        <strain evidence="16 17">Alg18-2.2</strain>
    </source>
</reference>
<dbReference type="HAMAP" id="MF_00688">
    <property type="entry name" value="Leu_Phe_trans"/>
    <property type="match status" value="1"/>
</dbReference>
<comment type="catalytic activity">
    <reaction evidence="5 15">
        <text>L-phenylalanyl-tRNA(Phe) + an N-terminal L-alpha-aminoacyl-[protein] = an N-terminal L-phenylalanyl-L-alpha-aminoacyl-[protein] + tRNA(Phe)</text>
        <dbReference type="Rhea" id="RHEA:43632"/>
        <dbReference type="Rhea" id="RHEA-COMP:9668"/>
        <dbReference type="Rhea" id="RHEA-COMP:9699"/>
        <dbReference type="Rhea" id="RHEA-COMP:10636"/>
        <dbReference type="Rhea" id="RHEA-COMP:10637"/>
        <dbReference type="ChEBI" id="CHEBI:78442"/>
        <dbReference type="ChEBI" id="CHEBI:78531"/>
        <dbReference type="ChEBI" id="CHEBI:78597"/>
        <dbReference type="ChEBI" id="CHEBI:83561"/>
        <dbReference type="EC" id="2.3.2.6"/>
    </reaction>
</comment>
<comment type="similarity">
    <text evidence="9 15">Belongs to the L/F-transferase family.</text>
</comment>
<evidence type="ECO:0000256" key="4">
    <source>
        <dbReference type="ARBA" id="ARBA00023315"/>
    </source>
</evidence>
<organism evidence="16 17">
    <name type="scientific">Alkalisalibacterium limincola</name>
    <dbReference type="NCBI Taxonomy" id="2699169"/>
    <lineage>
        <taxon>Bacteria</taxon>
        <taxon>Pseudomonadati</taxon>
        <taxon>Pseudomonadota</taxon>
        <taxon>Gammaproteobacteria</taxon>
        <taxon>Lysobacterales</taxon>
        <taxon>Lysobacteraceae</taxon>
        <taxon>Alkalisalibacterium</taxon>
    </lineage>
</organism>
<evidence type="ECO:0000313" key="17">
    <source>
        <dbReference type="Proteomes" id="UP000321248"/>
    </source>
</evidence>
<evidence type="ECO:0000256" key="5">
    <source>
        <dbReference type="ARBA" id="ARBA00050607"/>
    </source>
</evidence>
<evidence type="ECO:0000256" key="3">
    <source>
        <dbReference type="ARBA" id="ARBA00022679"/>
    </source>
</evidence>
<dbReference type="RefSeq" id="WP_147891251.1">
    <property type="nucleotide sequence ID" value="NZ_VRTS01000003.1"/>
</dbReference>
<dbReference type="PANTHER" id="PTHR30098">
    <property type="entry name" value="LEUCYL/PHENYLALANYL-TRNA--PROTEIN TRANSFERASE"/>
    <property type="match status" value="1"/>
</dbReference>
<evidence type="ECO:0000313" key="16">
    <source>
        <dbReference type="EMBL" id="TXK64439.1"/>
    </source>
</evidence>
<dbReference type="GO" id="GO:0030163">
    <property type="term" value="P:protein catabolic process"/>
    <property type="evidence" value="ECO:0007669"/>
    <property type="project" value="UniProtKB-UniRule"/>
</dbReference>
<dbReference type="GO" id="GO:0005737">
    <property type="term" value="C:cytoplasm"/>
    <property type="evidence" value="ECO:0007669"/>
    <property type="project" value="UniProtKB-SubCell"/>
</dbReference>
<evidence type="ECO:0000256" key="7">
    <source>
        <dbReference type="ARBA" id="ARBA00051538"/>
    </source>
</evidence>
<evidence type="ECO:0000256" key="6">
    <source>
        <dbReference type="ARBA" id="ARBA00050652"/>
    </source>
</evidence>
<dbReference type="InterPro" id="IPR042221">
    <property type="entry name" value="Leu/Phe-tRNA_Trfase_N"/>
</dbReference>
<keyword evidence="2 15" id="KW-0963">Cytoplasm</keyword>
<sequence>MRLPWLPDDPRGGFPPLSRALRDPDGLLAVGGDLHPERLLDAYRHAIFPWFSPGEPILWWSPDPRLVFDTATFVLPRRFRRRLKASTWRMSADTRFDEVVARCADAPRQGQSGTWIGAEVRAAYGRLHRLGHAHSIEVLDGDVLVGGLYGVAIGRMFFAESMFSGTSGGSKVALAGLARQLAAWGWPWIDAQVENPHLLSLGARPVPREAFLARIQSLGGFPGREGAWSETWETVSAAALATPPPSGGPTPETHA</sequence>
<comment type="subcellular location">
    <subcellularLocation>
        <location evidence="1 15">Cytoplasm</location>
    </subcellularLocation>
</comment>